<accession>A0A0F9UUJ8</accession>
<dbReference type="EMBL" id="LAZR01000810">
    <property type="protein sequence ID" value="KKN57288.1"/>
    <property type="molecule type" value="Genomic_DNA"/>
</dbReference>
<evidence type="ECO:0000313" key="1">
    <source>
        <dbReference type="EMBL" id="KKN57288.1"/>
    </source>
</evidence>
<gene>
    <name evidence="1" type="ORF">LCGC14_0563690</name>
</gene>
<reference evidence="1" key="1">
    <citation type="journal article" date="2015" name="Nature">
        <title>Complex archaea that bridge the gap between prokaryotes and eukaryotes.</title>
        <authorList>
            <person name="Spang A."/>
            <person name="Saw J.H."/>
            <person name="Jorgensen S.L."/>
            <person name="Zaremba-Niedzwiedzka K."/>
            <person name="Martijn J."/>
            <person name="Lind A.E."/>
            <person name="van Eijk R."/>
            <person name="Schleper C."/>
            <person name="Guy L."/>
            <person name="Ettema T.J."/>
        </authorList>
    </citation>
    <scope>NUCLEOTIDE SEQUENCE</scope>
</reference>
<dbReference type="AlphaFoldDB" id="A0A0F9UUJ8"/>
<name>A0A0F9UUJ8_9ZZZZ</name>
<organism evidence="1">
    <name type="scientific">marine sediment metagenome</name>
    <dbReference type="NCBI Taxonomy" id="412755"/>
    <lineage>
        <taxon>unclassified sequences</taxon>
        <taxon>metagenomes</taxon>
        <taxon>ecological metagenomes</taxon>
    </lineage>
</organism>
<proteinExistence type="predicted"/>
<comment type="caution">
    <text evidence="1">The sequence shown here is derived from an EMBL/GenBank/DDBJ whole genome shotgun (WGS) entry which is preliminary data.</text>
</comment>
<protein>
    <submittedName>
        <fullName evidence="1">Uncharacterized protein</fullName>
    </submittedName>
</protein>
<sequence>MIKRNDGYKLDGVADEYYLPDSGYFDIDLTTQQSREHSFYLLQHISYIMTTHDVAFLVKDEGTLISDGGFNFAFNSNGFITKEELWTPTIGIWHYTSDFYNKIGEHQADWKEAWKFSARLYDETFNSYIKSLFTGVSDYLSQGYIAFLRVTLPLPNLINLET</sequence>